<feature type="coiled-coil region" evidence="15">
    <location>
        <begin position="34"/>
        <end position="102"/>
    </location>
</feature>
<dbReference type="EMBL" id="AP027151">
    <property type="protein sequence ID" value="BDV41239.1"/>
    <property type="molecule type" value="Genomic_DNA"/>
</dbReference>
<gene>
    <name evidence="16" type="primary">atpF_1</name>
    <name evidence="13" type="synonym">atpF</name>
    <name evidence="16" type="ORF">GURASL_01620</name>
</gene>
<keyword evidence="13" id="KW-1003">Cell membrane</keyword>
<evidence type="ECO:0000256" key="12">
    <source>
        <dbReference type="ARBA" id="ARBA00037847"/>
    </source>
</evidence>
<evidence type="ECO:0000256" key="4">
    <source>
        <dbReference type="ARBA" id="ARBA00022692"/>
    </source>
</evidence>
<keyword evidence="9 13" id="KW-0066">ATP synthesis</keyword>
<comment type="subcellular location">
    <subcellularLocation>
        <location evidence="13">Cell membrane</location>
        <topology evidence="13">Single-pass membrane protein</topology>
    </subcellularLocation>
    <subcellularLocation>
        <location evidence="12">Endomembrane system</location>
        <topology evidence="12">Single-pass membrane protein</topology>
    </subcellularLocation>
</comment>
<evidence type="ECO:0000256" key="6">
    <source>
        <dbReference type="ARBA" id="ARBA00022989"/>
    </source>
</evidence>
<dbReference type="InterPro" id="IPR050059">
    <property type="entry name" value="ATP_synthase_B_chain"/>
</dbReference>
<comment type="subunit">
    <text evidence="13">F-type ATPases have 2 components, F(1) - the catalytic core - and F(0) - the membrane proton channel. F(1) has five subunits: alpha(3), beta(3), gamma(1), delta(1), epsilon(1). F(0) has three main subunits: a(1), b(2) and c(10-14). The alpha and beta chains form an alternating ring which encloses part of the gamma chain. F(1) is attached to F(0) by a central stalk formed by the gamma and epsilon chains, while a peripheral stalk is formed by the delta and b chains.</text>
</comment>
<dbReference type="Pfam" id="PF00430">
    <property type="entry name" value="ATP-synt_B"/>
    <property type="match status" value="1"/>
</dbReference>
<dbReference type="RefSeq" id="WP_282001204.1">
    <property type="nucleotide sequence ID" value="NZ_AP027151.1"/>
</dbReference>
<evidence type="ECO:0000313" key="16">
    <source>
        <dbReference type="EMBL" id="BDV41239.1"/>
    </source>
</evidence>
<organism evidence="16 17">
    <name type="scientific">Geotalea uraniireducens</name>
    <dbReference type="NCBI Taxonomy" id="351604"/>
    <lineage>
        <taxon>Bacteria</taxon>
        <taxon>Pseudomonadati</taxon>
        <taxon>Thermodesulfobacteriota</taxon>
        <taxon>Desulfuromonadia</taxon>
        <taxon>Geobacterales</taxon>
        <taxon>Geobacteraceae</taxon>
        <taxon>Geotalea</taxon>
    </lineage>
</organism>
<evidence type="ECO:0000256" key="9">
    <source>
        <dbReference type="ARBA" id="ARBA00023310"/>
    </source>
</evidence>
<evidence type="ECO:0000256" key="13">
    <source>
        <dbReference type="HAMAP-Rule" id="MF_01398"/>
    </source>
</evidence>
<keyword evidence="2 13" id="KW-0813">Transport</keyword>
<keyword evidence="17" id="KW-1185">Reference proteome</keyword>
<keyword evidence="5 13" id="KW-0375">Hydrogen ion transport</keyword>
<reference evidence="16 17" key="1">
    <citation type="submission" date="2022-12" db="EMBL/GenBank/DDBJ databases">
        <title>Polyphasic characterization of Geotalea uranireducens NIT-SL11 newly isolated from a complex of sewage sludge and microbially reduced graphene oxide.</title>
        <authorList>
            <person name="Xie L."/>
            <person name="Yoshida N."/>
            <person name="Meng L."/>
        </authorList>
    </citation>
    <scope>NUCLEOTIDE SEQUENCE [LARGE SCALE GENOMIC DNA]</scope>
    <source>
        <strain evidence="16 17">NIT-SL11</strain>
    </source>
</reference>
<accession>A0ABN6VM85</accession>
<evidence type="ECO:0000256" key="1">
    <source>
        <dbReference type="ARBA" id="ARBA00005513"/>
    </source>
</evidence>
<evidence type="ECO:0000256" key="10">
    <source>
        <dbReference type="ARBA" id="ARBA00025198"/>
    </source>
</evidence>
<evidence type="ECO:0000256" key="5">
    <source>
        <dbReference type="ARBA" id="ARBA00022781"/>
    </source>
</evidence>
<dbReference type="InterPro" id="IPR002146">
    <property type="entry name" value="ATP_synth_b/b'su_bac/chlpt"/>
</dbReference>
<protein>
    <recommendedName>
        <fullName evidence="13">ATP synthase subunit b</fullName>
    </recommendedName>
    <alternativeName>
        <fullName evidence="13">ATP synthase F(0) sector subunit b</fullName>
    </alternativeName>
    <alternativeName>
        <fullName evidence="13">ATPase subunit I</fullName>
    </alternativeName>
    <alternativeName>
        <fullName evidence="13">F-type ATPase subunit b</fullName>
        <shortName evidence="13">F-ATPase subunit b</shortName>
    </alternativeName>
</protein>
<dbReference type="CDD" id="cd06503">
    <property type="entry name" value="ATP-synt_Fo_b"/>
    <property type="match status" value="1"/>
</dbReference>
<evidence type="ECO:0000256" key="2">
    <source>
        <dbReference type="ARBA" id="ARBA00022448"/>
    </source>
</evidence>
<comment type="function">
    <text evidence="11">Component of the F(0) channel, it forms part of the peripheral stalk, linking F(1) to F(0). The b'-subunit is a diverged and duplicated form of b found in plants and photosynthetic bacteria.</text>
</comment>
<evidence type="ECO:0000256" key="8">
    <source>
        <dbReference type="ARBA" id="ARBA00023136"/>
    </source>
</evidence>
<keyword evidence="4 13" id="KW-0812">Transmembrane</keyword>
<evidence type="ECO:0000256" key="14">
    <source>
        <dbReference type="RuleBase" id="RU003848"/>
    </source>
</evidence>
<sequence length="141" mass="15771">MISLDLAFVIQGINFLVLMVVLNVLLYKPIRKVMAERKARIEGAKERAAAVDREVQEKVALYENRLREVKSKASGEREVLRKEAQRDEAALLEAARKEAADSLATIKNRVAKEAADAKGILQEQVRSLSLEICEKVLGRSL</sequence>
<keyword evidence="7 13" id="KW-0406">Ion transport</keyword>
<keyword evidence="6 13" id="KW-1133">Transmembrane helix</keyword>
<evidence type="ECO:0000256" key="7">
    <source>
        <dbReference type="ARBA" id="ARBA00023065"/>
    </source>
</evidence>
<keyword evidence="8 13" id="KW-0472">Membrane</keyword>
<dbReference type="PANTHER" id="PTHR33445:SF2">
    <property type="entry name" value="ATP SYNTHASE SUBUNIT B', CHLOROPLASTIC"/>
    <property type="match status" value="1"/>
</dbReference>
<keyword evidence="15" id="KW-0175">Coiled coil</keyword>
<comment type="function">
    <text evidence="10 13">F(1)F(0) ATP synthase produces ATP from ADP in the presence of a proton or sodium gradient. F-type ATPases consist of two structural domains, F(1) containing the extramembraneous catalytic core and F(0) containing the membrane proton channel, linked together by a central stalk and a peripheral stalk. During catalysis, ATP synthesis in the catalytic domain of F(1) is coupled via a rotary mechanism of the central stalk subunits to proton translocation.</text>
</comment>
<keyword evidence="3 13" id="KW-0138">CF(0)</keyword>
<evidence type="ECO:0000256" key="15">
    <source>
        <dbReference type="SAM" id="Coils"/>
    </source>
</evidence>
<evidence type="ECO:0000256" key="11">
    <source>
        <dbReference type="ARBA" id="ARBA00025614"/>
    </source>
</evidence>
<feature type="transmembrane region" description="Helical" evidence="13">
    <location>
        <begin position="6"/>
        <end position="27"/>
    </location>
</feature>
<evidence type="ECO:0000313" key="17">
    <source>
        <dbReference type="Proteomes" id="UP001317705"/>
    </source>
</evidence>
<proteinExistence type="inferred from homology"/>
<dbReference type="HAMAP" id="MF_01398">
    <property type="entry name" value="ATP_synth_b_bprime"/>
    <property type="match status" value="1"/>
</dbReference>
<evidence type="ECO:0000256" key="3">
    <source>
        <dbReference type="ARBA" id="ARBA00022547"/>
    </source>
</evidence>
<comment type="similarity">
    <text evidence="1 13 14">Belongs to the ATPase B chain family.</text>
</comment>
<name>A0ABN6VM85_9BACT</name>
<dbReference type="Proteomes" id="UP001317705">
    <property type="component" value="Chromosome"/>
</dbReference>
<dbReference type="PANTHER" id="PTHR33445">
    <property type="entry name" value="ATP SYNTHASE SUBUNIT B', CHLOROPLASTIC"/>
    <property type="match status" value="1"/>
</dbReference>